<protein>
    <recommendedName>
        <fullName evidence="5">NADH dehydrogenase subunit 5</fullName>
    </recommendedName>
</protein>
<accession>A0A386PZ69</accession>
<evidence type="ECO:0000256" key="5">
    <source>
        <dbReference type="ARBA" id="ARBA00031027"/>
    </source>
</evidence>
<sequence length="513" mass="59072">MLYILLVVVLSFLFFGSVDFEFSLDIDFLTGFFYSDYFLTGGLWVSREVLFLLFMLISCLLLCQLYADWYFGECLDLSLLRFLLFSFVFVVFCLFISSGVLLSLIFWEYLGAVSFFLILFYGNGYCLGSGLVTLIFSRLGDLAFFVIFGFILNLDGYFLGLIFLFGLVSGSKSAVFPLVSWLLEAMRAPTPVSALVHSSTLVAGGYWFLLQYGWLIFGSEASFYFSCFCLFSILVCSLGSFLLNDLKKIVALSTSINLCWCFVFLLNGDVMLSVFQLVCHGLSKCFLFCLVGDSIRCNLGGQDYIGIYSWFGGGAYLFYYVWNLLGLSGFFFVGSFFGKHSVLSIFDYSVVNLLFYLLVYFCFFFSVLYHLRSISLYLGVWGHSCSSYYPFADYFLLVFAYFFFLFSYGEFYLLEGFIELTDYVNVVVSLFFLVGFFIFFCFGYDIGVGFLGLSQFNYFVFDGWYSLFVYFYNFMKYCLDFCSFCFDRYLLSALYGFVFCFWFFGAFGLILFV</sequence>
<keyword evidence="3" id="KW-1133">Transmembrane helix</keyword>
<keyword evidence="4" id="KW-0472">Membrane</keyword>
<evidence type="ECO:0000256" key="1">
    <source>
        <dbReference type="ARBA" id="ARBA00004141"/>
    </source>
</evidence>
<dbReference type="PANTHER" id="PTHR42829">
    <property type="entry name" value="NADH-UBIQUINONE OXIDOREDUCTASE CHAIN 5"/>
    <property type="match status" value="1"/>
</dbReference>
<evidence type="ECO:0000256" key="3">
    <source>
        <dbReference type="ARBA" id="ARBA00022989"/>
    </source>
</evidence>
<gene>
    <name evidence="6" type="primary">nad5</name>
</gene>
<evidence type="ECO:0000313" key="6">
    <source>
        <dbReference type="EMBL" id="AYE40099.1"/>
    </source>
</evidence>
<proteinExistence type="predicted"/>
<dbReference type="InterPro" id="IPR003945">
    <property type="entry name" value="NU5C-like"/>
</dbReference>
<dbReference type="PRINTS" id="PR01434">
    <property type="entry name" value="NADHDHGNASE5"/>
</dbReference>
<geneLocation type="mitochondrion" evidence="6"/>
<dbReference type="GO" id="GO:0016020">
    <property type="term" value="C:membrane"/>
    <property type="evidence" value="ECO:0007669"/>
    <property type="project" value="UniProtKB-SubCell"/>
</dbReference>
<dbReference type="GO" id="GO:0003954">
    <property type="term" value="F:NADH dehydrogenase activity"/>
    <property type="evidence" value="ECO:0007669"/>
    <property type="project" value="TreeGrafter"/>
</dbReference>
<comment type="subcellular location">
    <subcellularLocation>
        <location evidence="1">Membrane</location>
        <topology evidence="1">Multi-pass membrane protein</topology>
    </subcellularLocation>
</comment>
<keyword evidence="2" id="KW-0812">Transmembrane</keyword>
<dbReference type="GO" id="GO:0042773">
    <property type="term" value="P:ATP synthesis coupled electron transport"/>
    <property type="evidence" value="ECO:0007669"/>
    <property type="project" value="InterPro"/>
</dbReference>
<dbReference type="GO" id="GO:0015990">
    <property type="term" value="P:electron transport coupled proton transport"/>
    <property type="evidence" value="ECO:0007669"/>
    <property type="project" value="TreeGrafter"/>
</dbReference>
<keyword evidence="6" id="KW-0496">Mitochondrion</keyword>
<organism evidence="6">
    <name type="scientific">Paradiplozoon opsariichthydis</name>
    <dbReference type="NCBI Taxonomy" id="340994"/>
    <lineage>
        <taxon>Eukaryota</taxon>
        <taxon>Metazoa</taxon>
        <taxon>Spiralia</taxon>
        <taxon>Lophotrochozoa</taxon>
        <taxon>Platyhelminthes</taxon>
        <taxon>Monogenea</taxon>
        <taxon>Polyopisthocotylea</taxon>
        <taxon>Mazocraeidea</taxon>
        <taxon>Diplozoidae</taxon>
        <taxon>Paradiplozoon</taxon>
    </lineage>
</organism>
<reference evidence="6" key="1">
    <citation type="journal article" date="2018" name="BMC Evol. Biol.">
        <title>Three new Diplozoidae mitogenomes expose unusual compositional biases within the Monogenea class: implications for phylogenetic studies.</title>
        <authorList>
            <person name="Zhang D."/>
            <person name="Zou H."/>
            <person name="Wu S.G."/>
            <person name="Li M."/>
            <person name="Jakovlic I."/>
            <person name="Zhang J."/>
            <person name="Chen R."/>
            <person name="Li W.X."/>
            <person name="Wang G.T."/>
        </authorList>
    </citation>
    <scope>NUCLEOTIDE SEQUENCE</scope>
</reference>
<dbReference type="PANTHER" id="PTHR42829:SF2">
    <property type="entry name" value="NADH-UBIQUINONE OXIDOREDUCTASE CHAIN 5"/>
    <property type="match status" value="1"/>
</dbReference>
<dbReference type="GO" id="GO:0008137">
    <property type="term" value="F:NADH dehydrogenase (ubiquinone) activity"/>
    <property type="evidence" value="ECO:0007669"/>
    <property type="project" value="InterPro"/>
</dbReference>
<evidence type="ECO:0000256" key="4">
    <source>
        <dbReference type="ARBA" id="ARBA00023136"/>
    </source>
</evidence>
<dbReference type="AlphaFoldDB" id="A0A386PZ69"/>
<evidence type="ECO:0000256" key="2">
    <source>
        <dbReference type="ARBA" id="ARBA00022692"/>
    </source>
</evidence>
<name>A0A386PZ69_9PLAT</name>
<dbReference type="EMBL" id="MG458327">
    <property type="protein sequence ID" value="AYE40099.1"/>
    <property type="molecule type" value="Genomic_DNA"/>
</dbReference>